<evidence type="ECO:0000313" key="4">
    <source>
        <dbReference type="Proteomes" id="UP000298642"/>
    </source>
</evidence>
<gene>
    <name evidence="3" type="ORF">EIO64_01195</name>
</gene>
<feature type="transmembrane region" description="Helical" evidence="1">
    <location>
        <begin position="57"/>
        <end position="78"/>
    </location>
</feature>
<dbReference type="RefSeq" id="WP_021751266.1">
    <property type="nucleotide sequence ID" value="NZ_CP034413.3"/>
</dbReference>
<evidence type="ECO:0000256" key="1">
    <source>
        <dbReference type="SAM" id="Phobius"/>
    </source>
</evidence>
<reference evidence="4" key="1">
    <citation type="submission" date="2018-12" db="EMBL/GenBank/DDBJ databases">
        <title>Dusodibacter welbiota gen. nov., sp. nov., isolated from human faeces and emended description of the Oscillibacter genus.</title>
        <authorList>
            <person name="Le Roy T."/>
            <person name="Van der Smissen P."/>
            <person name="Delzenne N."/>
            <person name="Muccioli G."/>
            <person name="Collet J.F."/>
            <person name="Cani P.D."/>
        </authorList>
    </citation>
    <scope>NUCLEOTIDE SEQUENCE [LARGE SCALE GENOMIC DNA]</scope>
    <source>
        <strain evidence="4">J115</strain>
    </source>
</reference>
<feature type="transmembrane region" description="Helical" evidence="1">
    <location>
        <begin position="133"/>
        <end position="152"/>
    </location>
</feature>
<dbReference type="GeneID" id="89522857"/>
<feature type="transmembrane region" description="Helical" evidence="1">
    <location>
        <begin position="22"/>
        <end position="45"/>
    </location>
</feature>
<name>A0A4D7AL50_9FIRM</name>
<evidence type="ECO:0000259" key="2">
    <source>
        <dbReference type="Pfam" id="PF07786"/>
    </source>
</evidence>
<dbReference type="AlphaFoldDB" id="A0A4D7AL50"/>
<proteinExistence type="predicted"/>
<feature type="domain" description="Heparan-alpha-glucosaminide N-acetyltransferase catalytic" evidence="2">
    <location>
        <begin position="16"/>
        <end position="245"/>
    </location>
</feature>
<organism evidence="3 4">
    <name type="scientific">Dysosmobacter welbionis</name>
    <dbReference type="NCBI Taxonomy" id="2093857"/>
    <lineage>
        <taxon>Bacteria</taxon>
        <taxon>Bacillati</taxon>
        <taxon>Bacillota</taxon>
        <taxon>Clostridia</taxon>
        <taxon>Eubacteriales</taxon>
        <taxon>Oscillospiraceae</taxon>
        <taxon>Dysosmobacter</taxon>
    </lineage>
</organism>
<dbReference type="Proteomes" id="UP000298642">
    <property type="component" value="Chromosome"/>
</dbReference>
<accession>A0A4D7AL50</accession>
<keyword evidence="1" id="KW-0812">Transmembrane</keyword>
<keyword evidence="4" id="KW-1185">Reference proteome</keyword>
<feature type="transmembrane region" description="Helical" evidence="1">
    <location>
        <begin position="192"/>
        <end position="208"/>
    </location>
</feature>
<dbReference type="EMBL" id="CP034413">
    <property type="protein sequence ID" value="QCI58005.1"/>
    <property type="molecule type" value="Genomic_DNA"/>
</dbReference>
<keyword evidence="1" id="KW-0472">Membrane</keyword>
<dbReference type="KEGG" id="obj:EIO64_01195"/>
<sequence length="260" mass="29172">MAADSGTRTLVRPRRRIASLDALRGLTLVSMIAYHACWDLVYLFHADWDWYRGTGAYIWQQSICWTFILLSGFCFSLGRRPLRRGLTVFGCGWVVTLVTVLFMPEEQIWFGVLTLIGSCMLLMVPLEKLLRHVPVGVGLAASAALFTLLRNVNQGTLGFEDWTLGTVPEGLYRNLLTAYIGFPPPDFFSTDYFSLLPWLFLFLAGHFLRRLLAGPMERLDPDALRCPPLCALGRQSLPVYMLHQPIVYGVLLGGAALLGR</sequence>
<feature type="transmembrane region" description="Helical" evidence="1">
    <location>
        <begin position="108"/>
        <end position="126"/>
    </location>
</feature>
<dbReference type="InterPro" id="IPR012429">
    <property type="entry name" value="HGSNAT_cat"/>
</dbReference>
<keyword evidence="1" id="KW-1133">Transmembrane helix</keyword>
<feature type="transmembrane region" description="Helical" evidence="1">
    <location>
        <begin position="85"/>
        <end position="102"/>
    </location>
</feature>
<evidence type="ECO:0000313" key="3">
    <source>
        <dbReference type="EMBL" id="QCI58005.1"/>
    </source>
</evidence>
<protein>
    <submittedName>
        <fullName evidence="3">DUF1624 domain-containing protein</fullName>
    </submittedName>
</protein>
<dbReference type="Pfam" id="PF07786">
    <property type="entry name" value="HGSNAT_cat"/>
    <property type="match status" value="1"/>
</dbReference>